<evidence type="ECO:0000256" key="3">
    <source>
        <dbReference type="ARBA" id="ARBA00023315"/>
    </source>
</evidence>
<dbReference type="Proteomes" id="UP000630718">
    <property type="component" value="Unassembled WGS sequence"/>
</dbReference>
<dbReference type="Pfam" id="PF00109">
    <property type="entry name" value="ketoacyl-synt"/>
    <property type="match status" value="1"/>
</dbReference>
<dbReference type="EMBL" id="BNBI01000007">
    <property type="protein sequence ID" value="GHF06229.1"/>
    <property type="molecule type" value="Genomic_DNA"/>
</dbReference>
<reference evidence="6" key="1">
    <citation type="journal article" date="2014" name="Int. J. Syst. Evol. Microbiol.">
        <title>Complete genome sequence of Corynebacterium casei LMG S-19264T (=DSM 44701T), isolated from a smear-ripened cheese.</title>
        <authorList>
            <consortium name="US DOE Joint Genome Institute (JGI-PGF)"/>
            <person name="Walter F."/>
            <person name="Albersmeier A."/>
            <person name="Kalinowski J."/>
            <person name="Ruckert C."/>
        </authorList>
    </citation>
    <scope>NUCLEOTIDE SEQUENCE</scope>
    <source>
        <strain evidence="6">JCM 4477</strain>
    </source>
</reference>
<evidence type="ECO:0000256" key="2">
    <source>
        <dbReference type="ARBA" id="ARBA00022679"/>
    </source>
</evidence>
<name>A0A919E305_9ACTN</name>
<dbReference type="PROSITE" id="PS52004">
    <property type="entry name" value="KS3_2"/>
    <property type="match status" value="1"/>
</dbReference>
<dbReference type="GO" id="GO:0006633">
    <property type="term" value="P:fatty acid biosynthetic process"/>
    <property type="evidence" value="ECO:0007669"/>
    <property type="project" value="TreeGrafter"/>
</dbReference>
<feature type="domain" description="Ketosynthase family 3 (KS3)" evidence="5">
    <location>
        <begin position="1"/>
        <end position="401"/>
    </location>
</feature>
<reference evidence="6" key="2">
    <citation type="submission" date="2020-09" db="EMBL/GenBank/DDBJ databases">
        <authorList>
            <person name="Sun Q."/>
            <person name="Ohkuma M."/>
        </authorList>
    </citation>
    <scope>NUCLEOTIDE SEQUENCE</scope>
    <source>
        <strain evidence="6">JCM 4477</strain>
    </source>
</reference>
<sequence>MTVITGLGVVAPTGVGLDEYWATTLAGKSGIDRIRRFDPSGYTTQLAGQVDDFEAADHVPSKLLAQTDRMTHFAFAGTNMALADAGVDLADFPEYERAVVTANSSGGVEYGQHELQKMWSGGPMRVSAYMSVAWFYAATTGQLSIHHGLRGPCGLIATEQAGGLDAIGHARRQLRRGARIAVTGGTDAPLSPACMVAQLATGLLSRVADPTAAYLPFDERAAGYVPGEGGAIMIMERREDAARRGAERVYGEIVGYAATFDPAPGSGRGPTLGRAIRHALDDARIAPGDIDVVFADGCGTPDLDRAEGEALTEVFGPYGVPVTVPKTGTGRMYSGGAALDVATALLAMGDSVVPPTPHVDVLALDCPLDLVRTEPRELPIRNALVCARGVGGFNAAVVLRAAA</sequence>
<keyword evidence="2 4" id="KW-0808">Transferase</keyword>
<comment type="caution">
    <text evidence="6">The sequence shown here is derived from an EMBL/GenBank/DDBJ whole genome shotgun (WGS) entry which is preliminary data.</text>
</comment>
<gene>
    <name evidence="6" type="ORF">GCM10018772_33940</name>
</gene>
<keyword evidence="7" id="KW-1185">Reference proteome</keyword>
<dbReference type="Gene3D" id="3.40.47.10">
    <property type="match status" value="2"/>
</dbReference>
<dbReference type="AlphaFoldDB" id="A0A919E305"/>
<dbReference type="InterPro" id="IPR014031">
    <property type="entry name" value="Ketoacyl_synth_C"/>
</dbReference>
<dbReference type="CDD" id="cd00832">
    <property type="entry name" value="CLF"/>
    <property type="match status" value="1"/>
</dbReference>
<dbReference type="InterPro" id="IPR014030">
    <property type="entry name" value="Ketoacyl_synth_N"/>
</dbReference>
<evidence type="ECO:0000256" key="1">
    <source>
        <dbReference type="ARBA" id="ARBA00008467"/>
    </source>
</evidence>
<organism evidence="6 7">
    <name type="scientific">Streptomyces fumanus</name>
    <dbReference type="NCBI Taxonomy" id="67302"/>
    <lineage>
        <taxon>Bacteria</taxon>
        <taxon>Bacillati</taxon>
        <taxon>Actinomycetota</taxon>
        <taxon>Actinomycetes</taxon>
        <taxon>Kitasatosporales</taxon>
        <taxon>Streptomycetaceae</taxon>
        <taxon>Streptomyces</taxon>
    </lineage>
</organism>
<evidence type="ECO:0000256" key="4">
    <source>
        <dbReference type="RuleBase" id="RU003694"/>
    </source>
</evidence>
<dbReference type="InterPro" id="IPR000794">
    <property type="entry name" value="Beta-ketoacyl_synthase"/>
</dbReference>
<dbReference type="SMART" id="SM00825">
    <property type="entry name" value="PKS_KS"/>
    <property type="match status" value="1"/>
</dbReference>
<dbReference type="GO" id="GO:0004315">
    <property type="term" value="F:3-oxoacyl-[acyl-carrier-protein] synthase activity"/>
    <property type="evidence" value="ECO:0007669"/>
    <property type="project" value="TreeGrafter"/>
</dbReference>
<protein>
    <submittedName>
        <fullName evidence="6">Actinorhodin polyketide putative beta-ketoacyl synthase 2</fullName>
    </submittedName>
</protein>
<dbReference type="SUPFAM" id="SSF53901">
    <property type="entry name" value="Thiolase-like"/>
    <property type="match status" value="2"/>
</dbReference>
<dbReference type="PANTHER" id="PTHR11712">
    <property type="entry name" value="POLYKETIDE SYNTHASE-RELATED"/>
    <property type="match status" value="1"/>
</dbReference>
<dbReference type="InterPro" id="IPR020841">
    <property type="entry name" value="PKS_Beta-ketoAc_synthase_dom"/>
</dbReference>
<evidence type="ECO:0000313" key="6">
    <source>
        <dbReference type="EMBL" id="GHF06229.1"/>
    </source>
</evidence>
<evidence type="ECO:0000313" key="7">
    <source>
        <dbReference type="Proteomes" id="UP000630718"/>
    </source>
</evidence>
<proteinExistence type="inferred from homology"/>
<dbReference type="Pfam" id="PF02801">
    <property type="entry name" value="Ketoacyl-synt_C"/>
    <property type="match status" value="1"/>
</dbReference>
<dbReference type="InterPro" id="IPR016039">
    <property type="entry name" value="Thiolase-like"/>
</dbReference>
<accession>A0A919E305</accession>
<comment type="similarity">
    <text evidence="1 4">Belongs to the thiolase-like superfamily. Beta-ketoacyl-ACP synthases family.</text>
</comment>
<dbReference type="RefSeq" id="WP_190205133.1">
    <property type="nucleotide sequence ID" value="NZ_BNBI01000007.1"/>
</dbReference>
<keyword evidence="3" id="KW-0012">Acyltransferase</keyword>
<evidence type="ECO:0000259" key="5">
    <source>
        <dbReference type="PROSITE" id="PS52004"/>
    </source>
</evidence>
<dbReference type="PANTHER" id="PTHR11712:SF322">
    <property type="entry name" value="POLYKETIDE BETA-KETOACYL SYNTHASE 2-RELATED"/>
    <property type="match status" value="1"/>
</dbReference>